<feature type="chain" id="PRO_5016244107" description="PRB1-protease B, vacuolar" evidence="7">
    <location>
        <begin position="23"/>
        <end position="540"/>
    </location>
</feature>
<dbReference type="Pfam" id="PF05922">
    <property type="entry name" value="Inhibitor_I9"/>
    <property type="match status" value="1"/>
</dbReference>
<name>A0A316UB93_9BASI</name>
<gene>
    <name evidence="10" type="ORF">BCV69DRAFT_283161</name>
</gene>
<dbReference type="InterPro" id="IPR000209">
    <property type="entry name" value="Peptidase_S8/S53_dom"/>
</dbReference>
<evidence type="ECO:0000256" key="5">
    <source>
        <dbReference type="PROSITE-ProRule" id="PRU01240"/>
    </source>
</evidence>
<dbReference type="InterPro" id="IPR036852">
    <property type="entry name" value="Peptidase_S8/S53_dom_sf"/>
</dbReference>
<sequence>MRSPQFSLLAAALMAAAPAAMAAPRPATPPPFVPGASLSSYSVDEVAPLRTQGTHPVIEGSYMIMLKGGLSATQFLAHQQLISTAQLSASAFHGASAEGADGIGHIYELDESLQGYAGKFTPDVIDYIRALPEVEYVELDSVVKTTEMPYDGSMVWDVPYDVSIDEAVSAQSAHSQNLEKGAPWGLSRVSHRKQLGLGTFSKYLYDSHAGEGVVAYIIDTGININHVEFEGRASWGKTMPAGSTDRDGNGHGTHCTGTVISNKYGVAKKAEAVAVKVLSDSGSGSMSDVTGGVLWAVADAKKRSAEFALAPSSTKAKKHKGFVANMSLGGGKSPTLDRAVDGATKSGLAFAVAAGNENQDACNTSPASAPGPVTVGASTIQDDRAYFSNKGKCVDVFGPGLNILSTWNTGNTSTNTISGTSMASPHVCGILAYYLSLTDTSSSSASSLSFMTSKVSPLLASLPLPDSMALMAFKATQWLFGAEEGADTFAKFADGPILNALSPDDLKILIEKVATKGALHSLDKDTVNLLVFNNATESTK</sequence>
<dbReference type="InterPro" id="IPR023827">
    <property type="entry name" value="Peptidase_S8_Asp-AS"/>
</dbReference>
<dbReference type="SUPFAM" id="SSF52743">
    <property type="entry name" value="Subtilisin-like"/>
    <property type="match status" value="1"/>
</dbReference>
<keyword evidence="11" id="KW-1185">Reference proteome</keyword>
<keyword evidence="7" id="KW-0732">Signal</keyword>
<feature type="domain" description="Peptidase S8/S53" evidence="8">
    <location>
        <begin position="210"/>
        <end position="440"/>
    </location>
</feature>
<dbReference type="InterPro" id="IPR010259">
    <property type="entry name" value="S8pro/Inhibitor_I9"/>
</dbReference>
<dbReference type="OrthoDB" id="206201at2759"/>
<dbReference type="EMBL" id="KZ819328">
    <property type="protein sequence ID" value="PWN20285.1"/>
    <property type="molecule type" value="Genomic_DNA"/>
</dbReference>
<evidence type="ECO:0000256" key="7">
    <source>
        <dbReference type="SAM" id="SignalP"/>
    </source>
</evidence>
<dbReference type="PANTHER" id="PTHR43806">
    <property type="entry name" value="PEPTIDASE S8"/>
    <property type="match status" value="1"/>
</dbReference>
<dbReference type="RefSeq" id="XP_025347445.1">
    <property type="nucleotide sequence ID" value="XM_025492608.1"/>
</dbReference>
<dbReference type="GO" id="GO:0004252">
    <property type="term" value="F:serine-type endopeptidase activity"/>
    <property type="evidence" value="ECO:0007669"/>
    <property type="project" value="UniProtKB-UniRule"/>
</dbReference>
<dbReference type="AlphaFoldDB" id="A0A316UB93"/>
<dbReference type="Gene3D" id="3.30.70.80">
    <property type="entry name" value="Peptidase S8 propeptide/proteinase inhibitor I9"/>
    <property type="match status" value="1"/>
</dbReference>
<proteinExistence type="inferred from homology"/>
<dbReference type="PRINTS" id="PR00723">
    <property type="entry name" value="SUBTILISIN"/>
</dbReference>
<evidence type="ECO:0000313" key="11">
    <source>
        <dbReference type="Proteomes" id="UP000245942"/>
    </source>
</evidence>
<evidence type="ECO:0000256" key="2">
    <source>
        <dbReference type="ARBA" id="ARBA00022670"/>
    </source>
</evidence>
<dbReference type="STRING" id="1684307.A0A316UB93"/>
<dbReference type="CDD" id="cd04077">
    <property type="entry name" value="Peptidases_S8_PCSK9_ProteinaseK_like"/>
    <property type="match status" value="1"/>
</dbReference>
<keyword evidence="3 5" id="KW-0378">Hydrolase</keyword>
<evidence type="ECO:0000259" key="8">
    <source>
        <dbReference type="Pfam" id="PF00082"/>
    </source>
</evidence>
<dbReference type="InterPro" id="IPR034193">
    <property type="entry name" value="PCSK9_ProteinaseK-like"/>
</dbReference>
<evidence type="ECO:0000256" key="6">
    <source>
        <dbReference type="RuleBase" id="RU003355"/>
    </source>
</evidence>
<dbReference type="Gene3D" id="3.40.50.200">
    <property type="entry name" value="Peptidase S8/S53 domain"/>
    <property type="match status" value="1"/>
</dbReference>
<dbReference type="Proteomes" id="UP000245942">
    <property type="component" value="Unassembled WGS sequence"/>
</dbReference>
<reference evidence="10 11" key="1">
    <citation type="journal article" date="2018" name="Mol. Biol. Evol.">
        <title>Broad Genomic Sampling Reveals a Smut Pathogenic Ancestry of the Fungal Clade Ustilaginomycotina.</title>
        <authorList>
            <person name="Kijpornyongpan T."/>
            <person name="Mondo S.J."/>
            <person name="Barry K."/>
            <person name="Sandor L."/>
            <person name="Lee J."/>
            <person name="Lipzen A."/>
            <person name="Pangilinan J."/>
            <person name="LaButti K."/>
            <person name="Hainaut M."/>
            <person name="Henrissat B."/>
            <person name="Grigoriev I.V."/>
            <person name="Spatafora J.W."/>
            <person name="Aime M.C."/>
        </authorList>
    </citation>
    <scope>NUCLEOTIDE SEQUENCE [LARGE SCALE GENOMIC DNA]</scope>
    <source>
        <strain evidence="10 11">MCA 4718</strain>
    </source>
</reference>
<feature type="active site" description="Charge relay system" evidence="5">
    <location>
        <position position="219"/>
    </location>
</feature>
<dbReference type="SUPFAM" id="SSF54897">
    <property type="entry name" value="Protease propeptides/inhibitors"/>
    <property type="match status" value="1"/>
</dbReference>
<feature type="active site" description="Charge relay system" evidence="5">
    <location>
        <position position="251"/>
    </location>
</feature>
<dbReference type="GO" id="GO:0006508">
    <property type="term" value="P:proteolysis"/>
    <property type="evidence" value="ECO:0007669"/>
    <property type="project" value="UniProtKB-KW"/>
</dbReference>
<dbReference type="PROSITE" id="PS00138">
    <property type="entry name" value="SUBTILASE_SER"/>
    <property type="match status" value="1"/>
</dbReference>
<evidence type="ECO:0000256" key="4">
    <source>
        <dbReference type="ARBA" id="ARBA00022825"/>
    </source>
</evidence>
<dbReference type="InterPro" id="IPR023828">
    <property type="entry name" value="Peptidase_S8_Ser-AS"/>
</dbReference>
<feature type="domain" description="Inhibitor I9" evidence="9">
    <location>
        <begin position="61"/>
        <end position="145"/>
    </location>
</feature>
<dbReference type="PANTHER" id="PTHR43806:SF11">
    <property type="entry name" value="CEREVISIN-RELATED"/>
    <property type="match status" value="1"/>
</dbReference>
<dbReference type="InterPro" id="IPR037045">
    <property type="entry name" value="S8pro/Inhibitor_I9_sf"/>
</dbReference>
<evidence type="ECO:0000256" key="1">
    <source>
        <dbReference type="ARBA" id="ARBA00011073"/>
    </source>
</evidence>
<feature type="active site" description="Charge relay system" evidence="5">
    <location>
        <position position="421"/>
    </location>
</feature>
<dbReference type="PROSITE" id="PS51892">
    <property type="entry name" value="SUBTILASE"/>
    <property type="match status" value="1"/>
</dbReference>
<evidence type="ECO:0000259" key="9">
    <source>
        <dbReference type="Pfam" id="PF05922"/>
    </source>
</evidence>
<dbReference type="GeneID" id="37014342"/>
<dbReference type="GO" id="GO:0005615">
    <property type="term" value="C:extracellular space"/>
    <property type="evidence" value="ECO:0007669"/>
    <property type="project" value="TreeGrafter"/>
</dbReference>
<dbReference type="InterPro" id="IPR050131">
    <property type="entry name" value="Peptidase_S8_subtilisin-like"/>
</dbReference>
<protein>
    <recommendedName>
        <fullName evidence="12">PRB1-protease B, vacuolar</fullName>
    </recommendedName>
</protein>
<dbReference type="Pfam" id="PF00082">
    <property type="entry name" value="Peptidase_S8"/>
    <property type="match status" value="1"/>
</dbReference>
<feature type="signal peptide" evidence="7">
    <location>
        <begin position="1"/>
        <end position="22"/>
    </location>
</feature>
<evidence type="ECO:0008006" key="12">
    <source>
        <dbReference type="Google" id="ProtNLM"/>
    </source>
</evidence>
<organism evidence="10 11">
    <name type="scientific">Pseudomicrostroma glucosiphilum</name>
    <dbReference type="NCBI Taxonomy" id="1684307"/>
    <lineage>
        <taxon>Eukaryota</taxon>
        <taxon>Fungi</taxon>
        <taxon>Dikarya</taxon>
        <taxon>Basidiomycota</taxon>
        <taxon>Ustilaginomycotina</taxon>
        <taxon>Exobasidiomycetes</taxon>
        <taxon>Microstromatales</taxon>
        <taxon>Microstromatales incertae sedis</taxon>
        <taxon>Pseudomicrostroma</taxon>
    </lineage>
</organism>
<evidence type="ECO:0000313" key="10">
    <source>
        <dbReference type="EMBL" id="PWN20285.1"/>
    </source>
</evidence>
<evidence type="ECO:0000256" key="3">
    <source>
        <dbReference type="ARBA" id="ARBA00022801"/>
    </source>
</evidence>
<dbReference type="PROSITE" id="PS00136">
    <property type="entry name" value="SUBTILASE_ASP"/>
    <property type="match status" value="1"/>
</dbReference>
<accession>A0A316UB93</accession>
<keyword evidence="4 5" id="KW-0720">Serine protease</keyword>
<keyword evidence="2 5" id="KW-0645">Protease</keyword>
<dbReference type="InterPro" id="IPR015500">
    <property type="entry name" value="Peptidase_S8_subtilisin-rel"/>
</dbReference>
<comment type="similarity">
    <text evidence="1 5 6">Belongs to the peptidase S8 family.</text>
</comment>